<organism evidence="13 14">
    <name type="scientific">Salarias fasciatus</name>
    <name type="common">Jewelled blenny</name>
    <name type="synonym">Blennius fasciatus</name>
    <dbReference type="NCBI Taxonomy" id="181472"/>
    <lineage>
        <taxon>Eukaryota</taxon>
        <taxon>Metazoa</taxon>
        <taxon>Chordata</taxon>
        <taxon>Craniata</taxon>
        <taxon>Vertebrata</taxon>
        <taxon>Euteleostomi</taxon>
        <taxon>Actinopterygii</taxon>
        <taxon>Neopterygii</taxon>
        <taxon>Teleostei</taxon>
        <taxon>Neoteleostei</taxon>
        <taxon>Acanthomorphata</taxon>
        <taxon>Ovalentaria</taxon>
        <taxon>Blenniimorphae</taxon>
        <taxon>Blenniiformes</taxon>
        <taxon>Blennioidei</taxon>
        <taxon>Blenniidae</taxon>
        <taxon>Salariinae</taxon>
        <taxon>Salarias</taxon>
    </lineage>
</organism>
<dbReference type="Proteomes" id="UP000472267">
    <property type="component" value="Chromosome 6"/>
</dbReference>
<dbReference type="GO" id="GO:0051016">
    <property type="term" value="P:barbed-end actin filament capping"/>
    <property type="evidence" value="ECO:0007669"/>
    <property type="project" value="TreeGrafter"/>
</dbReference>
<evidence type="ECO:0000256" key="9">
    <source>
        <dbReference type="ARBA" id="ARBA00023203"/>
    </source>
</evidence>
<dbReference type="InterPro" id="IPR036409">
    <property type="entry name" value="Aldolase_II/adducin_N_sf"/>
</dbReference>
<keyword evidence="6" id="KW-0597">Phosphoprotein</keyword>
<feature type="compositionally biased region" description="Basic residues" evidence="11">
    <location>
        <begin position="655"/>
        <end position="679"/>
    </location>
</feature>
<proteinExistence type="inferred from homology"/>
<keyword evidence="5" id="KW-0963">Cytoplasm</keyword>
<accession>A0A672HHK1</accession>
<dbReference type="PANTHER" id="PTHR10672">
    <property type="entry name" value="ADDUCIN"/>
    <property type="match status" value="1"/>
</dbReference>
<feature type="region of interest" description="Disordered" evidence="11">
    <location>
        <begin position="634"/>
        <end position="679"/>
    </location>
</feature>
<evidence type="ECO:0000256" key="7">
    <source>
        <dbReference type="ARBA" id="ARBA00022860"/>
    </source>
</evidence>
<reference evidence="13" key="1">
    <citation type="submission" date="2019-06" db="EMBL/GenBank/DDBJ databases">
        <authorList>
            <consortium name="Wellcome Sanger Institute Data Sharing"/>
        </authorList>
    </citation>
    <scope>NUCLEOTIDE SEQUENCE [LARGE SCALE GENOMIC DNA]</scope>
</reference>
<feature type="compositionally biased region" description="Low complexity" evidence="11">
    <location>
        <begin position="645"/>
        <end position="654"/>
    </location>
</feature>
<dbReference type="GO" id="GO:0014069">
    <property type="term" value="C:postsynaptic density"/>
    <property type="evidence" value="ECO:0007669"/>
    <property type="project" value="TreeGrafter"/>
</dbReference>
<evidence type="ECO:0000256" key="1">
    <source>
        <dbReference type="ARBA" id="ARBA00004245"/>
    </source>
</evidence>
<evidence type="ECO:0000256" key="8">
    <source>
        <dbReference type="ARBA" id="ARBA00023136"/>
    </source>
</evidence>
<dbReference type="AlphaFoldDB" id="A0A672HHK1"/>
<dbReference type="InterPro" id="IPR051017">
    <property type="entry name" value="Aldolase-II_Adducin_sf"/>
</dbReference>
<dbReference type="Gene3D" id="3.40.225.10">
    <property type="entry name" value="Class II aldolase/adducin N-terminal domain"/>
    <property type="match status" value="1"/>
</dbReference>
<name>A0A672HHK1_SALFA</name>
<comment type="similarity">
    <text evidence="3">Belongs to the aldolase class II family. Adducin subfamily.</text>
</comment>
<evidence type="ECO:0000256" key="11">
    <source>
        <dbReference type="SAM" id="MobiDB-lite"/>
    </source>
</evidence>
<dbReference type="SUPFAM" id="SSF53639">
    <property type="entry name" value="AraD/HMP-PK domain-like"/>
    <property type="match status" value="1"/>
</dbReference>
<evidence type="ECO:0000256" key="6">
    <source>
        <dbReference type="ARBA" id="ARBA00022553"/>
    </source>
</evidence>
<evidence type="ECO:0000256" key="3">
    <source>
        <dbReference type="ARBA" id="ARBA00006274"/>
    </source>
</evidence>
<dbReference type="GO" id="GO:0005886">
    <property type="term" value="C:plasma membrane"/>
    <property type="evidence" value="ECO:0007669"/>
    <property type="project" value="UniProtKB-SubCell"/>
</dbReference>
<feature type="compositionally biased region" description="Basic and acidic residues" evidence="11">
    <location>
        <begin position="606"/>
        <end position="618"/>
    </location>
</feature>
<evidence type="ECO:0000256" key="10">
    <source>
        <dbReference type="ARBA" id="ARBA00023212"/>
    </source>
</evidence>
<dbReference type="SMART" id="SM01007">
    <property type="entry name" value="Aldolase_II"/>
    <property type="match status" value="1"/>
</dbReference>
<sequence>MSADGHQGVVTTPPPPSGGTKERYFDRVDVNDPEYIRARNMSPDLRQDFNVLEQKKRVTQILQSPAFKEELESLIQEQQRKGNNPTGLLALRQIADFFMASSVAGFNTSPLSLGMVTPINDMYGVESATLVKGEKLTRCKLASLYRLVDLFSWAHFANSYITGRVSKEQDHILIIPRGLSFAEASASNLVKVNIIGDVIDQGSTTLRVDPAGFSPHAAIYSMRPDIRCVIHVHTPATAAVSSMKCGILPISQEALILGDIAYYNYQGSLDDPEERRELQKALGPTAKILVLRNHGVVALGETIEEAFHYIYNVHYACEIQVNAVSCAGGVDNLIVLDPEKYKTRVFDLASASSIGMGAQYKWKVGELEFESLMRMLDNLGYRTGYTYRHPIVREKPRHKSDVEIPATVTAFMFEEDGEATRLPFKFLQQRQQREKTRWLNSPNSYTKVSIEGGEDRYNSRTTTWMKAEETGTPIRIEDPNQFVPLNTDPTEVLVKRNKIREQNRFDVMSSGPRSQHLAGIPVDPPRRVRISSSSSLSKFICKERGLCFRMTFNLTLNSLLNIKFQEECKEKGEHVCQHLGLNFLNSFMSQRIRCQTPNHTGLMNGKDGHGDADDELSKRVSQLTTSVESVEITVRPGEKIEEALSPESSPSKSPNTKKKKKFRTPSFLKKNKKKEKLEA</sequence>
<evidence type="ECO:0000259" key="12">
    <source>
        <dbReference type="SMART" id="SM01007"/>
    </source>
</evidence>
<gene>
    <name evidence="13" type="primary">add3a</name>
</gene>
<dbReference type="PANTHER" id="PTHR10672:SF5">
    <property type="entry name" value="GAMMA-ADDUCIN"/>
    <property type="match status" value="1"/>
</dbReference>
<dbReference type="InterPro" id="IPR001303">
    <property type="entry name" value="Aldolase_II/adducin_N"/>
</dbReference>
<evidence type="ECO:0000313" key="14">
    <source>
        <dbReference type="Proteomes" id="UP000472267"/>
    </source>
</evidence>
<keyword evidence="14" id="KW-1185">Reference proteome</keyword>
<dbReference type="Pfam" id="PF00596">
    <property type="entry name" value="Aldolase_II"/>
    <property type="match status" value="1"/>
</dbReference>
<dbReference type="FunFam" id="3.40.225.10:FF:000004">
    <property type="entry name" value="gamma-adducin isoform X1"/>
    <property type="match status" value="1"/>
</dbReference>
<feature type="region of interest" description="Disordered" evidence="11">
    <location>
        <begin position="1"/>
        <end position="24"/>
    </location>
</feature>
<reference evidence="13" key="3">
    <citation type="submission" date="2025-09" db="UniProtKB">
        <authorList>
            <consortium name="Ensembl"/>
        </authorList>
    </citation>
    <scope>IDENTIFICATION</scope>
</reference>
<evidence type="ECO:0000256" key="2">
    <source>
        <dbReference type="ARBA" id="ARBA00004413"/>
    </source>
</evidence>
<dbReference type="GO" id="GO:0051015">
    <property type="term" value="F:actin filament binding"/>
    <property type="evidence" value="ECO:0007669"/>
    <property type="project" value="TreeGrafter"/>
</dbReference>
<feature type="domain" description="Class II aldolase/adducin N-terminal" evidence="12">
    <location>
        <begin position="139"/>
        <end position="321"/>
    </location>
</feature>
<dbReference type="Ensembl" id="ENSSFAT00005029481.1">
    <property type="protein sequence ID" value="ENSSFAP00005028419.1"/>
    <property type="gene ID" value="ENSSFAG00005014330.1"/>
</dbReference>
<evidence type="ECO:0000313" key="13">
    <source>
        <dbReference type="Ensembl" id="ENSSFAP00005028419.1"/>
    </source>
</evidence>
<keyword evidence="7" id="KW-0112">Calmodulin-binding</keyword>
<protein>
    <submittedName>
        <fullName evidence="13">Gamma-adducin-like</fullName>
    </submittedName>
</protein>
<keyword evidence="8" id="KW-0472">Membrane</keyword>
<dbReference type="GO" id="GO:0005856">
    <property type="term" value="C:cytoskeleton"/>
    <property type="evidence" value="ECO:0007669"/>
    <property type="project" value="UniProtKB-SubCell"/>
</dbReference>
<keyword evidence="10" id="KW-0206">Cytoskeleton</keyword>
<keyword evidence="9" id="KW-0009">Actin-binding</keyword>
<dbReference type="GO" id="GO:0005516">
    <property type="term" value="F:calmodulin binding"/>
    <property type="evidence" value="ECO:0007669"/>
    <property type="project" value="UniProtKB-KW"/>
</dbReference>
<evidence type="ECO:0000256" key="4">
    <source>
        <dbReference type="ARBA" id="ARBA00022475"/>
    </source>
</evidence>
<reference evidence="13" key="2">
    <citation type="submission" date="2025-08" db="UniProtKB">
        <authorList>
            <consortium name="Ensembl"/>
        </authorList>
    </citation>
    <scope>IDENTIFICATION</scope>
</reference>
<keyword evidence="4" id="KW-1003">Cell membrane</keyword>
<evidence type="ECO:0000256" key="5">
    <source>
        <dbReference type="ARBA" id="ARBA00022490"/>
    </source>
</evidence>
<comment type="subcellular location">
    <subcellularLocation>
        <location evidence="2">Cell membrane</location>
        <topology evidence="2">Peripheral membrane protein</topology>
        <orientation evidence="2">Cytoplasmic side</orientation>
    </subcellularLocation>
    <subcellularLocation>
        <location evidence="1">Cytoplasm</location>
        <location evidence="1">Cytoskeleton</location>
    </subcellularLocation>
</comment>
<feature type="region of interest" description="Disordered" evidence="11">
    <location>
        <begin position="598"/>
        <end position="621"/>
    </location>
</feature>